<keyword evidence="3" id="KW-1185">Reference proteome</keyword>
<name>A0A366Y5G1_9BACI</name>
<proteinExistence type="predicted"/>
<comment type="caution">
    <text evidence="2">The sequence shown here is derived from an EMBL/GenBank/DDBJ whole genome shotgun (WGS) entry which is preliminary data.</text>
</comment>
<accession>A0A366Y5G1</accession>
<reference evidence="2 3" key="1">
    <citation type="submission" date="2018-07" db="EMBL/GenBank/DDBJ databases">
        <title>Lottiidibacillus patelloidae gen. nov., sp. nov., isolated from the intestinal tract of a marine limpet and the reclassification of B. taeanensis BH030017T, B. algicola KMM 3737T and B. hwajinpoensis SW-72T as genus Lottiidibacillus.</title>
        <authorList>
            <person name="Liu R."/>
            <person name="Huang Z."/>
        </authorList>
    </citation>
    <scope>NUCLEOTIDE SEQUENCE [LARGE SCALE GENOMIC DNA]</scope>
    <source>
        <strain evidence="2 3">BH030017</strain>
    </source>
</reference>
<evidence type="ECO:0000313" key="3">
    <source>
        <dbReference type="Proteomes" id="UP000253314"/>
    </source>
</evidence>
<dbReference type="EMBL" id="QOCW01000001">
    <property type="protein sequence ID" value="RBW71614.1"/>
    <property type="molecule type" value="Genomic_DNA"/>
</dbReference>
<keyword evidence="1" id="KW-0472">Membrane</keyword>
<organism evidence="2 3">
    <name type="scientific">Bacillus taeanensis</name>
    <dbReference type="NCBI Taxonomy" id="273032"/>
    <lineage>
        <taxon>Bacteria</taxon>
        <taxon>Bacillati</taxon>
        <taxon>Bacillota</taxon>
        <taxon>Bacilli</taxon>
        <taxon>Bacillales</taxon>
        <taxon>Bacillaceae</taxon>
        <taxon>Bacillus</taxon>
    </lineage>
</organism>
<keyword evidence="1" id="KW-0812">Transmembrane</keyword>
<sequence length="67" mass="7163">MLSFNGFCCFDSNSSCFCFNGCICSFSFFTGFSIGFLADFSIGFSTGFSIGFSIGFSTGFSFFCSNG</sequence>
<evidence type="ECO:0000313" key="2">
    <source>
        <dbReference type="EMBL" id="RBW71614.1"/>
    </source>
</evidence>
<gene>
    <name evidence="2" type="ORF">DS031_02380</name>
</gene>
<feature type="transmembrane region" description="Helical" evidence="1">
    <location>
        <begin position="44"/>
        <end position="64"/>
    </location>
</feature>
<dbReference type="AlphaFoldDB" id="A0A366Y5G1"/>
<evidence type="ECO:0000256" key="1">
    <source>
        <dbReference type="SAM" id="Phobius"/>
    </source>
</evidence>
<protein>
    <submittedName>
        <fullName evidence="2">Uncharacterized protein</fullName>
    </submittedName>
</protein>
<feature type="transmembrane region" description="Helical" evidence="1">
    <location>
        <begin position="17"/>
        <end position="38"/>
    </location>
</feature>
<dbReference type="Proteomes" id="UP000253314">
    <property type="component" value="Unassembled WGS sequence"/>
</dbReference>
<keyword evidence="1" id="KW-1133">Transmembrane helix</keyword>